<proteinExistence type="predicted"/>
<organism evidence="1 2">
    <name type="scientific">Clostridium algidicarnis DSM 15099</name>
    <dbReference type="NCBI Taxonomy" id="1121295"/>
    <lineage>
        <taxon>Bacteria</taxon>
        <taxon>Bacillati</taxon>
        <taxon>Bacillota</taxon>
        <taxon>Clostridia</taxon>
        <taxon>Eubacteriales</taxon>
        <taxon>Clostridiaceae</taxon>
        <taxon>Clostridium</taxon>
    </lineage>
</organism>
<name>A0A2S6FUH2_9CLOT</name>
<comment type="caution">
    <text evidence="1">The sequence shown here is derived from an EMBL/GenBank/DDBJ whole genome shotgun (WGS) entry which is preliminary data.</text>
</comment>
<dbReference type="RefSeq" id="WP_104410747.1">
    <property type="nucleotide sequence ID" value="NZ_PTIS01000024.1"/>
</dbReference>
<dbReference type="OrthoDB" id="1936641at2"/>
<dbReference type="AlphaFoldDB" id="A0A2S6FUH2"/>
<gene>
    <name evidence="1" type="ORF">BD821_12413</name>
</gene>
<protein>
    <submittedName>
        <fullName evidence="1">Uncharacterized protein</fullName>
    </submittedName>
</protein>
<evidence type="ECO:0000313" key="2">
    <source>
        <dbReference type="Proteomes" id="UP000239863"/>
    </source>
</evidence>
<dbReference type="EMBL" id="PTIS01000024">
    <property type="protein sequence ID" value="PPK44146.1"/>
    <property type="molecule type" value="Genomic_DNA"/>
</dbReference>
<dbReference type="Proteomes" id="UP000239863">
    <property type="component" value="Unassembled WGS sequence"/>
</dbReference>
<sequence>MGITISSKRYSCDMGYGGFGRFRKVVAENINDEFYNHYSELSSQEAMFSFGIEREKYFEKYDAKTKEYIEKKILTVEVANFLYQSDSDGEVNRKQAKQIYELIKECDDNISFGYVGRTDCAKMADLKKIFSDKTKVEWR</sequence>
<evidence type="ECO:0000313" key="1">
    <source>
        <dbReference type="EMBL" id="PPK44146.1"/>
    </source>
</evidence>
<accession>A0A2S6FUH2</accession>
<reference evidence="1 2" key="1">
    <citation type="submission" date="2018-02" db="EMBL/GenBank/DDBJ databases">
        <title>Genomic Encyclopedia of Archaeal and Bacterial Type Strains, Phase II (KMG-II): from individual species to whole genera.</title>
        <authorList>
            <person name="Goeker M."/>
        </authorList>
    </citation>
    <scope>NUCLEOTIDE SEQUENCE [LARGE SCALE GENOMIC DNA]</scope>
    <source>
        <strain evidence="1 2">DSM 15099</strain>
    </source>
</reference>